<organism evidence="2">
    <name type="scientific">termite gut metagenome</name>
    <dbReference type="NCBI Taxonomy" id="433724"/>
    <lineage>
        <taxon>unclassified sequences</taxon>
        <taxon>metagenomes</taxon>
        <taxon>organismal metagenomes</taxon>
    </lineage>
</organism>
<dbReference type="SUPFAM" id="SSF47413">
    <property type="entry name" value="lambda repressor-like DNA-binding domains"/>
    <property type="match status" value="1"/>
</dbReference>
<reference evidence="2" key="1">
    <citation type="submission" date="2019-03" db="EMBL/GenBank/DDBJ databases">
        <title>Single cell metagenomics reveals metabolic interactions within the superorganism composed of flagellate Streblomastix strix and complex community of Bacteroidetes bacteria on its surface.</title>
        <authorList>
            <person name="Treitli S.C."/>
            <person name="Kolisko M."/>
            <person name="Husnik F."/>
            <person name="Keeling P."/>
            <person name="Hampl V."/>
        </authorList>
    </citation>
    <scope>NUCLEOTIDE SEQUENCE</scope>
    <source>
        <strain evidence="2">STM</strain>
    </source>
</reference>
<accession>A0A5J4RSD7</accession>
<dbReference type="Gene3D" id="1.10.260.40">
    <property type="entry name" value="lambda repressor-like DNA-binding domains"/>
    <property type="match status" value="1"/>
</dbReference>
<name>A0A5J4RSD7_9ZZZZ</name>
<evidence type="ECO:0000259" key="1">
    <source>
        <dbReference type="PROSITE" id="PS50943"/>
    </source>
</evidence>
<dbReference type="SMART" id="SM00530">
    <property type="entry name" value="HTH_XRE"/>
    <property type="match status" value="1"/>
</dbReference>
<gene>
    <name evidence="2" type="ORF">EZS27_015908</name>
</gene>
<comment type="caution">
    <text evidence="2">The sequence shown here is derived from an EMBL/GenBank/DDBJ whole genome shotgun (WGS) entry which is preliminary data.</text>
</comment>
<dbReference type="Pfam" id="PF01381">
    <property type="entry name" value="HTH_3"/>
    <property type="match status" value="1"/>
</dbReference>
<protein>
    <recommendedName>
        <fullName evidence="1">HTH cro/C1-type domain-containing protein</fullName>
    </recommendedName>
</protein>
<dbReference type="EMBL" id="SNRY01000847">
    <property type="protein sequence ID" value="KAA6335911.1"/>
    <property type="molecule type" value="Genomic_DNA"/>
</dbReference>
<dbReference type="GO" id="GO:0003677">
    <property type="term" value="F:DNA binding"/>
    <property type="evidence" value="ECO:0007669"/>
    <property type="project" value="InterPro"/>
</dbReference>
<dbReference type="InterPro" id="IPR001387">
    <property type="entry name" value="Cro/C1-type_HTH"/>
</dbReference>
<sequence length="75" mass="8738">MEAINEYAIQIMKKKRFERGWSQQELADYLNLSRGYIGDVENPKKQAKLNLVHINKLAQIFNCSPKDFLPDTPLD</sequence>
<proteinExistence type="predicted"/>
<evidence type="ECO:0000313" key="2">
    <source>
        <dbReference type="EMBL" id="KAA6335911.1"/>
    </source>
</evidence>
<dbReference type="AlphaFoldDB" id="A0A5J4RSD7"/>
<dbReference type="InterPro" id="IPR010982">
    <property type="entry name" value="Lambda_DNA-bd_dom_sf"/>
</dbReference>
<dbReference type="CDD" id="cd00093">
    <property type="entry name" value="HTH_XRE"/>
    <property type="match status" value="1"/>
</dbReference>
<dbReference type="PROSITE" id="PS50943">
    <property type="entry name" value="HTH_CROC1"/>
    <property type="match status" value="1"/>
</dbReference>
<feature type="domain" description="HTH cro/C1-type" evidence="1">
    <location>
        <begin position="12"/>
        <end position="68"/>
    </location>
</feature>